<feature type="chain" id="PRO_5016069288" description="Pherophorin domain-containing protein" evidence="2">
    <location>
        <begin position="35"/>
        <end position="244"/>
    </location>
</feature>
<dbReference type="AlphaFoldDB" id="A0A2V0P8B9"/>
<accession>A0A2V0P8B9</accession>
<proteinExistence type="predicted"/>
<protein>
    <recommendedName>
        <fullName evidence="5">Pherophorin domain-containing protein</fullName>
    </recommendedName>
</protein>
<dbReference type="EMBL" id="BDRX01000070">
    <property type="protein sequence ID" value="GBF95809.1"/>
    <property type="molecule type" value="Genomic_DNA"/>
</dbReference>
<gene>
    <name evidence="3" type="ORF">Rsub_08245</name>
</gene>
<name>A0A2V0P8B9_9CHLO</name>
<reference evidence="3 4" key="1">
    <citation type="journal article" date="2018" name="Sci. Rep.">
        <title>Raphidocelis subcapitata (=Pseudokirchneriella subcapitata) provides an insight into genome evolution and environmental adaptations in the Sphaeropleales.</title>
        <authorList>
            <person name="Suzuki S."/>
            <person name="Yamaguchi H."/>
            <person name="Nakajima N."/>
            <person name="Kawachi M."/>
        </authorList>
    </citation>
    <scope>NUCLEOTIDE SEQUENCE [LARGE SCALE GENOMIC DNA]</scope>
    <source>
        <strain evidence="3 4">NIES-35</strain>
    </source>
</reference>
<evidence type="ECO:0000256" key="1">
    <source>
        <dbReference type="SAM" id="MobiDB-lite"/>
    </source>
</evidence>
<evidence type="ECO:0000313" key="4">
    <source>
        <dbReference type="Proteomes" id="UP000247498"/>
    </source>
</evidence>
<evidence type="ECO:0008006" key="5">
    <source>
        <dbReference type="Google" id="ProtNLM"/>
    </source>
</evidence>
<comment type="caution">
    <text evidence="3">The sequence shown here is derived from an EMBL/GenBank/DDBJ whole genome shotgun (WGS) entry which is preliminary data.</text>
</comment>
<feature type="region of interest" description="Disordered" evidence="1">
    <location>
        <begin position="35"/>
        <end position="68"/>
    </location>
</feature>
<feature type="compositionally biased region" description="Low complexity" evidence="1">
    <location>
        <begin position="43"/>
        <end position="68"/>
    </location>
</feature>
<keyword evidence="4" id="KW-1185">Reference proteome</keyword>
<feature type="signal peptide" evidence="2">
    <location>
        <begin position="1"/>
        <end position="34"/>
    </location>
</feature>
<dbReference type="InParanoid" id="A0A2V0P8B9"/>
<sequence length="244" mass="23989">MRTRSRGAAPAAARALPLLLAALLLAAAPPAARAQPGAFQQPMSGASASMVSSSSSSSVSSSSSSSVGPRAAALNAPPACTNLVKTSTSSCAGGVCCDIAQRVTACPDHTTAVADINGAPSACCVVLVSKKTGLPTPFCATAKPRNGARTFPARVAVSLDPRCAAAPGGAAAASLACSARFEKLPHGYALPAKSGVAVSMAAGKAGPWAARGLSPCQGAFTRFTQTATVEKGTRATLFSVQCAA</sequence>
<evidence type="ECO:0000313" key="3">
    <source>
        <dbReference type="EMBL" id="GBF95809.1"/>
    </source>
</evidence>
<dbReference type="Proteomes" id="UP000247498">
    <property type="component" value="Unassembled WGS sequence"/>
</dbReference>
<evidence type="ECO:0000256" key="2">
    <source>
        <dbReference type="SAM" id="SignalP"/>
    </source>
</evidence>
<organism evidence="3 4">
    <name type="scientific">Raphidocelis subcapitata</name>
    <dbReference type="NCBI Taxonomy" id="307507"/>
    <lineage>
        <taxon>Eukaryota</taxon>
        <taxon>Viridiplantae</taxon>
        <taxon>Chlorophyta</taxon>
        <taxon>core chlorophytes</taxon>
        <taxon>Chlorophyceae</taxon>
        <taxon>CS clade</taxon>
        <taxon>Sphaeropleales</taxon>
        <taxon>Selenastraceae</taxon>
        <taxon>Raphidocelis</taxon>
    </lineage>
</organism>
<keyword evidence="2" id="KW-0732">Signal</keyword>